<gene>
    <name evidence="1" type="ORF">CLV43_101744</name>
</gene>
<proteinExistence type="predicted"/>
<accession>A0A2T0TLR3</accession>
<dbReference type="EMBL" id="PVTF01000001">
    <property type="protein sequence ID" value="PRY46468.1"/>
    <property type="molecule type" value="Genomic_DNA"/>
</dbReference>
<name>A0A2T0TLR3_9PSEU</name>
<dbReference type="AlphaFoldDB" id="A0A2T0TLR3"/>
<comment type="caution">
    <text evidence="1">The sequence shown here is derived from an EMBL/GenBank/DDBJ whole genome shotgun (WGS) entry which is preliminary data.</text>
</comment>
<protein>
    <submittedName>
        <fullName evidence="1">Uncharacterized protein</fullName>
    </submittedName>
</protein>
<organism evidence="1 2">
    <name type="scientific">Umezawaea tangerina</name>
    <dbReference type="NCBI Taxonomy" id="84725"/>
    <lineage>
        <taxon>Bacteria</taxon>
        <taxon>Bacillati</taxon>
        <taxon>Actinomycetota</taxon>
        <taxon>Actinomycetes</taxon>
        <taxon>Pseudonocardiales</taxon>
        <taxon>Pseudonocardiaceae</taxon>
        <taxon>Umezawaea</taxon>
    </lineage>
</organism>
<keyword evidence="2" id="KW-1185">Reference proteome</keyword>
<evidence type="ECO:0000313" key="1">
    <source>
        <dbReference type="EMBL" id="PRY46468.1"/>
    </source>
</evidence>
<dbReference type="Proteomes" id="UP000239494">
    <property type="component" value="Unassembled WGS sequence"/>
</dbReference>
<dbReference type="RefSeq" id="WP_106185488.1">
    <property type="nucleotide sequence ID" value="NZ_PVTF01000001.1"/>
</dbReference>
<evidence type="ECO:0000313" key="2">
    <source>
        <dbReference type="Proteomes" id="UP000239494"/>
    </source>
</evidence>
<sequence>MTSPQDLILELDHESAGVLAGALLSGDPCAIPVRHKHSGKLLLSAQSDHNSAWLSVRLRTTP</sequence>
<reference evidence="1 2" key="1">
    <citation type="submission" date="2018-03" db="EMBL/GenBank/DDBJ databases">
        <title>Genomic Encyclopedia of Archaeal and Bacterial Type Strains, Phase II (KMG-II): from individual species to whole genera.</title>
        <authorList>
            <person name="Goeker M."/>
        </authorList>
    </citation>
    <scope>NUCLEOTIDE SEQUENCE [LARGE SCALE GENOMIC DNA]</scope>
    <source>
        <strain evidence="1 2">DSM 44720</strain>
    </source>
</reference>